<keyword evidence="2" id="KW-1133">Transmembrane helix</keyword>
<proteinExistence type="predicted"/>
<dbReference type="PANTHER" id="PTHR30441:SF8">
    <property type="entry name" value="DUF748 DOMAIN-CONTAINING PROTEIN"/>
    <property type="match status" value="1"/>
</dbReference>
<organism evidence="3 4">
    <name type="scientific">Hymenobacter rigui</name>
    <dbReference type="NCBI Taxonomy" id="334424"/>
    <lineage>
        <taxon>Bacteria</taxon>
        <taxon>Pseudomonadati</taxon>
        <taxon>Bacteroidota</taxon>
        <taxon>Cytophagia</taxon>
        <taxon>Cytophagales</taxon>
        <taxon>Hymenobacteraceae</taxon>
        <taxon>Hymenobacter</taxon>
    </lineage>
</organism>
<feature type="compositionally biased region" description="Basic and acidic residues" evidence="1">
    <location>
        <begin position="861"/>
        <end position="871"/>
    </location>
</feature>
<dbReference type="EMBL" id="RWIT01000006">
    <property type="protein sequence ID" value="RSK48109.1"/>
    <property type="molecule type" value="Genomic_DNA"/>
</dbReference>
<dbReference type="PANTHER" id="PTHR30441">
    <property type="entry name" value="DUF748 DOMAIN-CONTAINING PROTEIN"/>
    <property type="match status" value="1"/>
</dbReference>
<evidence type="ECO:0000256" key="2">
    <source>
        <dbReference type="SAM" id="Phobius"/>
    </source>
</evidence>
<keyword evidence="4" id="KW-1185">Reference proteome</keyword>
<dbReference type="GO" id="GO:0090313">
    <property type="term" value="P:regulation of protein targeting to membrane"/>
    <property type="evidence" value="ECO:0007669"/>
    <property type="project" value="TreeGrafter"/>
</dbReference>
<accession>A0A428KNS7</accession>
<dbReference type="OrthoDB" id="1489065at2"/>
<sequence length="887" mass="97168">MGVSCLGWQIWGAVFENATLCAIFDARIFATIQLSEPNWLPVRNFSGGNSVRRFLKIFCFTGLAMVCIAWLGLWLGEDAVIRLFVTGLNRYLCVPVQASRLEVSALDQFPRLSVTLHDVTVHGSLPSDTVQLARARRLYCAFNVWDVVSGQYRIREITLTDARVHIRRNQQGVGNYHLLCPDTAATSPDDAPFRLALEGIRLERVAVVYEDASRQQRIALRAPDVQARVTIAGPLVIVKAAGATEVQTVRLGTDDYFQQKQLQLQATVAIDRARQQLAIQSSTIGIGPARYEVAGTIGYQAAPHLDLRCEATGADIQAVLALLPPRLTRAVAGYRSRGQVYFGGTVQGEWSEAHNPAVQVRFGCRNASFFHPKYQQAVEQVSLTGTFSNGAARSTRTTVLSLQNVHGQLAGRPFSGVLRLENFQNPQLTLTARANVDLSRAVRFFPVSAVQSAQGTAQVALQLNGPLRTIRTQPTARQASGQLTFQGVALRLRDFRQPFTGLTGELALRGSDVAFTGLRGRLGSSDFQAQGVLHNVTGWAASPGQPLRVQAAVVANLLDFNQLLYVYQPRKSPAAVSPRPASGGLHVPATLALSVQVQARQVRFRRLRGRQLRGTLRLQNQVFSSPGLTLLAAGGQVSVRGTVDARRASLLKASTVASCQQLPLDSLFYVFEDFGQQFLTARHLRGRLTATAESDTYFDAHLTPLTERLEAEVHATIHDGQLLNFEPLQRLSLVADRATLRHLRFAELHNSLYVQSRTVYIPQMDIRSNVRAASLIRVTGTHTFDQQLDYHVQIPLLPGLLPRAAARADGPGLRLAIQGTEDQFTVRYETGPDRPREPPVAAGTPLPASSAAPAPAPGTRPAERPSFELKKPVKKPAQPQVGEYFEF</sequence>
<dbReference type="AlphaFoldDB" id="A0A428KNS7"/>
<gene>
    <name evidence="3" type="ORF">EI291_13595</name>
</gene>
<keyword evidence="2" id="KW-0812">Transmembrane</keyword>
<dbReference type="Proteomes" id="UP000273500">
    <property type="component" value="Unassembled WGS sequence"/>
</dbReference>
<comment type="caution">
    <text evidence="3">The sequence shown here is derived from an EMBL/GenBank/DDBJ whole genome shotgun (WGS) entry which is preliminary data.</text>
</comment>
<evidence type="ECO:0000313" key="3">
    <source>
        <dbReference type="EMBL" id="RSK48109.1"/>
    </source>
</evidence>
<keyword evidence="2" id="KW-0472">Membrane</keyword>
<reference evidence="3 4" key="1">
    <citation type="submission" date="2018-12" db="EMBL/GenBank/DDBJ databases">
        <authorList>
            <person name="Feng G."/>
            <person name="Zhu H."/>
        </authorList>
    </citation>
    <scope>NUCLEOTIDE SEQUENCE [LARGE SCALE GENOMIC DNA]</scope>
    <source>
        <strain evidence="3 4">KCTC 12533</strain>
    </source>
</reference>
<protein>
    <recommendedName>
        <fullName evidence="5">AsmA-like C-terminal domain-containing protein</fullName>
    </recommendedName>
</protein>
<feature type="region of interest" description="Disordered" evidence="1">
    <location>
        <begin position="828"/>
        <end position="887"/>
    </location>
</feature>
<evidence type="ECO:0008006" key="5">
    <source>
        <dbReference type="Google" id="ProtNLM"/>
    </source>
</evidence>
<dbReference type="GO" id="GO:0005886">
    <property type="term" value="C:plasma membrane"/>
    <property type="evidence" value="ECO:0007669"/>
    <property type="project" value="TreeGrafter"/>
</dbReference>
<name>A0A428KNS7_9BACT</name>
<feature type="transmembrane region" description="Helical" evidence="2">
    <location>
        <begin position="54"/>
        <end position="75"/>
    </location>
</feature>
<feature type="compositionally biased region" description="Low complexity" evidence="1">
    <location>
        <begin position="841"/>
        <end position="860"/>
    </location>
</feature>
<dbReference type="InterPro" id="IPR052894">
    <property type="entry name" value="AsmA-related"/>
</dbReference>
<evidence type="ECO:0000256" key="1">
    <source>
        <dbReference type="SAM" id="MobiDB-lite"/>
    </source>
</evidence>
<evidence type="ECO:0000313" key="4">
    <source>
        <dbReference type="Proteomes" id="UP000273500"/>
    </source>
</evidence>